<evidence type="ECO:0000313" key="12">
    <source>
        <dbReference type="EMBL" id="GAD48474.1"/>
    </source>
</evidence>
<dbReference type="Gene3D" id="3.50.50.60">
    <property type="entry name" value="FAD/NAD(P)-binding domain"/>
    <property type="match status" value="1"/>
</dbReference>
<keyword evidence="7" id="KW-0560">Oxidoreductase</keyword>
<evidence type="ECO:0000256" key="2">
    <source>
        <dbReference type="ARBA" id="ARBA00001966"/>
    </source>
</evidence>
<dbReference type="OrthoDB" id="9804454at2"/>
<evidence type="ECO:0000256" key="8">
    <source>
        <dbReference type="ARBA" id="ARBA00023004"/>
    </source>
</evidence>
<dbReference type="GO" id="GO:0016491">
    <property type="term" value="F:oxidoreductase activity"/>
    <property type="evidence" value="ECO:0007669"/>
    <property type="project" value="UniProtKB-KW"/>
</dbReference>
<evidence type="ECO:0000259" key="10">
    <source>
        <dbReference type="Pfam" id="PF00724"/>
    </source>
</evidence>
<dbReference type="GO" id="GO:0010181">
    <property type="term" value="F:FMN binding"/>
    <property type="evidence" value="ECO:0007669"/>
    <property type="project" value="InterPro"/>
</dbReference>
<comment type="similarity">
    <text evidence="3">In the N-terminal section; belongs to the NADH:flavin oxidoreductase/NADH oxidase family.</text>
</comment>
<dbReference type="eggNOG" id="COG0446">
    <property type="taxonomic scope" value="Bacteria"/>
</dbReference>
<dbReference type="EMBL" id="BASZ01000002">
    <property type="protein sequence ID" value="GAD48474.1"/>
    <property type="molecule type" value="Genomic_DNA"/>
</dbReference>
<dbReference type="CDD" id="cd02803">
    <property type="entry name" value="OYE_like_FMN_family"/>
    <property type="match status" value="1"/>
</dbReference>
<accession>U2ZSX5</accession>
<dbReference type="Proteomes" id="UP000016568">
    <property type="component" value="Unassembled WGS sequence"/>
</dbReference>
<sequence>MATSTYPTLTSAGRIGAIEVPNRIFVTAMGVSLANDDGTVSDRLIDYHVAQARGGAGMIIMGVTGVAWPVGAVQPNQTAISDDRFLPGLTRLTEAVHAAGGRIAAQLHHGGLVAGHSAQDGHPLWAPSTPPAFEGDFPDYFLPEEMAAFAGSVIPEVKVLEAEDIALVVSQFAAAAIRAKKAGMDGAEIHGGHGYLLSSFMSPSTNKRDDDYGGTLEKRARLLLDVVRAVRAAVGPDFPLWVKLDSREIGKKVGITIEDAKIVAPMVQAAGADGITVTAYHDVGQGKLHSGSNIPHEPGFNLDFAKAIKDVVSIPVIGSGRVELDMGEAALRAGKMDFLAMGRKLLADPELPNKAAAGREADIRPCIYCYTCVSTAYLREPVRCAVRPETALEGRNWLPSADKKRIVIIGGGPGGMEAARRLDAAGKEVILIEKSGRLGGTLQFAGLAYEPNERLLNWLRRGIENSKVDVRLNTEATPELVKALAPDMVIVATGAVRDMPPIPGNDLDHVLSGDDMRALMLGQDSAELKRKTSWTTRLATKLGAATGVTANLDVVRKATHAWMPLGQKVVIIGGELVGLELAEFLSERGRDVTVIGEADKFGGGLLIVRRMRLIAELREHGVAMHPGARDIAITGAGVNFTANDGTAQSVPADHVIVAMGAHGDSTLANSLRDAGLAVVEVGDGTGVTYIEGAVRGAAEAVAAL</sequence>
<evidence type="ECO:0000256" key="5">
    <source>
        <dbReference type="ARBA" id="ARBA00022643"/>
    </source>
</evidence>
<dbReference type="KEGG" id="ntd:EGO55_02340"/>
<dbReference type="AlphaFoldDB" id="U2ZSX5"/>
<name>U2ZSX5_9SPHN</name>
<dbReference type="Gene3D" id="3.20.20.70">
    <property type="entry name" value="Aldolase class I"/>
    <property type="match status" value="1"/>
</dbReference>
<proteinExistence type="inferred from homology"/>
<keyword evidence="5" id="KW-0288">FMN</keyword>
<evidence type="ECO:0000259" key="11">
    <source>
        <dbReference type="Pfam" id="PF07992"/>
    </source>
</evidence>
<evidence type="ECO:0000256" key="6">
    <source>
        <dbReference type="ARBA" id="ARBA00022723"/>
    </source>
</evidence>
<evidence type="ECO:0000256" key="9">
    <source>
        <dbReference type="ARBA" id="ARBA00023014"/>
    </source>
</evidence>
<keyword evidence="8" id="KW-0408">Iron</keyword>
<gene>
    <name evidence="12" type="ORF">NT2_02_05580</name>
</gene>
<dbReference type="SUPFAM" id="SSF51395">
    <property type="entry name" value="FMN-linked oxidoreductases"/>
    <property type="match status" value="1"/>
</dbReference>
<keyword evidence="13" id="KW-1185">Reference proteome</keyword>
<comment type="caution">
    <text evidence="12">The sequence shown here is derived from an EMBL/GenBank/DDBJ whole genome shotgun (WGS) entry which is preliminary data.</text>
</comment>
<dbReference type="Pfam" id="PF00724">
    <property type="entry name" value="Oxidored_FMN"/>
    <property type="match status" value="1"/>
</dbReference>
<comment type="cofactor">
    <cofactor evidence="1">
        <name>FMN</name>
        <dbReference type="ChEBI" id="CHEBI:58210"/>
    </cofactor>
</comment>
<dbReference type="InterPro" id="IPR051793">
    <property type="entry name" value="NADH:flavin_oxidoreductase"/>
</dbReference>
<dbReference type="InterPro" id="IPR001155">
    <property type="entry name" value="OxRdtase_FMN_N"/>
</dbReference>
<dbReference type="Gene3D" id="3.40.50.720">
    <property type="entry name" value="NAD(P)-binding Rossmann-like Domain"/>
    <property type="match status" value="1"/>
</dbReference>
<evidence type="ECO:0000256" key="1">
    <source>
        <dbReference type="ARBA" id="ARBA00001917"/>
    </source>
</evidence>
<protein>
    <submittedName>
        <fullName evidence="12">Putative NADH-dependent oxidoreductase</fullName>
    </submittedName>
</protein>
<evidence type="ECO:0000313" key="13">
    <source>
        <dbReference type="Proteomes" id="UP000016568"/>
    </source>
</evidence>
<dbReference type="GO" id="GO:0051536">
    <property type="term" value="F:iron-sulfur cluster binding"/>
    <property type="evidence" value="ECO:0007669"/>
    <property type="project" value="UniProtKB-KW"/>
</dbReference>
<dbReference type="PRINTS" id="PR00411">
    <property type="entry name" value="PNDRDTASEI"/>
</dbReference>
<feature type="domain" description="FAD/NAD(P)-binding" evidence="11">
    <location>
        <begin position="405"/>
        <end position="678"/>
    </location>
</feature>
<keyword evidence="9" id="KW-0411">Iron-sulfur</keyword>
<dbReference type="InterPro" id="IPR023753">
    <property type="entry name" value="FAD/NAD-binding_dom"/>
</dbReference>
<dbReference type="InterPro" id="IPR036188">
    <property type="entry name" value="FAD/NAD-bd_sf"/>
</dbReference>
<keyword evidence="6" id="KW-0479">Metal-binding</keyword>
<dbReference type="PRINTS" id="PR00368">
    <property type="entry name" value="FADPNR"/>
</dbReference>
<evidence type="ECO:0000256" key="4">
    <source>
        <dbReference type="ARBA" id="ARBA00022630"/>
    </source>
</evidence>
<reference evidence="12 13" key="1">
    <citation type="submission" date="2013-09" db="EMBL/GenBank/DDBJ databases">
        <title>Whole genome shotgun sequence of Novosphingobium tardaugens NBRC 16725.</title>
        <authorList>
            <person name="Isaki S."/>
            <person name="Hosoyama A."/>
            <person name="Tsuchikane K."/>
            <person name="Katsumata H."/>
            <person name="Ando Y."/>
            <person name="Yamazaki S."/>
            <person name="Fujita N."/>
        </authorList>
    </citation>
    <scope>NUCLEOTIDE SEQUENCE [LARGE SCALE GENOMIC DNA]</scope>
    <source>
        <strain evidence="12 13">NBRC 16725</strain>
    </source>
</reference>
<dbReference type="eggNOG" id="COG1902">
    <property type="taxonomic scope" value="Bacteria"/>
</dbReference>
<comment type="cofactor">
    <cofactor evidence="2">
        <name>[4Fe-4S] cluster</name>
        <dbReference type="ChEBI" id="CHEBI:49883"/>
    </cofactor>
</comment>
<organism evidence="12 13">
    <name type="scientific">Caenibius tardaugens NBRC 16725</name>
    <dbReference type="NCBI Taxonomy" id="1219035"/>
    <lineage>
        <taxon>Bacteria</taxon>
        <taxon>Pseudomonadati</taxon>
        <taxon>Pseudomonadota</taxon>
        <taxon>Alphaproteobacteria</taxon>
        <taxon>Sphingomonadales</taxon>
        <taxon>Erythrobacteraceae</taxon>
        <taxon>Caenibius</taxon>
    </lineage>
</organism>
<dbReference type="PANTHER" id="PTHR42917">
    <property type="entry name" value="2,4-DIENOYL-COA REDUCTASE"/>
    <property type="match status" value="1"/>
</dbReference>
<dbReference type="RefSeq" id="WP_021689381.1">
    <property type="nucleotide sequence ID" value="NZ_BASZ01000002.1"/>
</dbReference>
<keyword evidence="4" id="KW-0285">Flavoprotein</keyword>
<evidence type="ECO:0000256" key="3">
    <source>
        <dbReference type="ARBA" id="ARBA00011048"/>
    </source>
</evidence>
<dbReference type="PANTHER" id="PTHR42917:SF2">
    <property type="entry name" value="2,4-DIENOYL-COA REDUCTASE [(2E)-ENOYL-COA-PRODUCING]"/>
    <property type="match status" value="1"/>
</dbReference>
<dbReference type="GO" id="GO:0046872">
    <property type="term" value="F:metal ion binding"/>
    <property type="evidence" value="ECO:0007669"/>
    <property type="project" value="UniProtKB-KW"/>
</dbReference>
<evidence type="ECO:0000256" key="7">
    <source>
        <dbReference type="ARBA" id="ARBA00023002"/>
    </source>
</evidence>
<feature type="domain" description="NADH:flavin oxidoreductase/NADH oxidase N-terminal" evidence="10">
    <location>
        <begin position="15"/>
        <end position="360"/>
    </location>
</feature>
<dbReference type="InterPro" id="IPR013785">
    <property type="entry name" value="Aldolase_TIM"/>
</dbReference>
<dbReference type="Pfam" id="PF07992">
    <property type="entry name" value="Pyr_redox_2"/>
    <property type="match status" value="1"/>
</dbReference>
<dbReference type="SUPFAM" id="SSF51905">
    <property type="entry name" value="FAD/NAD(P)-binding domain"/>
    <property type="match status" value="1"/>
</dbReference>